<name>A0A2S1GMS7_9CAUD</name>
<organism evidence="1 2">
    <name type="scientific">Pseudomonas phage Achelous</name>
    <dbReference type="NCBI Taxonomy" id="2163982"/>
    <lineage>
        <taxon>Viruses</taxon>
        <taxon>Duplodnaviria</taxon>
        <taxon>Heunggongvirae</taxon>
        <taxon>Uroviricota</taxon>
        <taxon>Caudoviricetes</taxon>
        <taxon>Autographivirales</taxon>
        <taxon>Autosignataviridae</taxon>
        <taxon>Colwellvirinae</taxon>
        <taxon>Nerthusvirus</taxon>
        <taxon>Nerthusvirus achelous</taxon>
        <taxon>Uliginvirus achelous</taxon>
    </lineage>
</organism>
<dbReference type="KEGG" id="vg:54991104"/>
<keyword evidence="2" id="KW-1185">Reference proteome</keyword>
<accession>A0A2S1GMS7</accession>
<dbReference type="Proteomes" id="UP000247252">
    <property type="component" value="Segment"/>
</dbReference>
<protein>
    <submittedName>
        <fullName evidence="1">Uncharacterized protein</fullName>
    </submittedName>
</protein>
<dbReference type="EMBL" id="MH113814">
    <property type="protein sequence ID" value="AWD90685.1"/>
    <property type="molecule type" value="Genomic_DNA"/>
</dbReference>
<dbReference type="RefSeq" id="YP_009800603.1">
    <property type="nucleotide sequence ID" value="NC_047956.1"/>
</dbReference>
<reference evidence="1 2" key="1">
    <citation type="submission" date="2018-03" db="EMBL/GenBank/DDBJ databases">
        <title>Phage therapy in agriculture - a green tech approach to combat plant pathogenic bacteria.</title>
        <authorList>
            <person name="Carstens A.B."/>
            <person name="Djurhuus A.M."/>
            <person name="Hansen L.H."/>
        </authorList>
    </citation>
    <scope>NUCLEOTIDE SEQUENCE [LARGE SCALE GENOMIC DNA]</scope>
</reference>
<dbReference type="GeneID" id="54991104"/>
<evidence type="ECO:0000313" key="2">
    <source>
        <dbReference type="Proteomes" id="UP000247252"/>
    </source>
</evidence>
<sequence>MSYSYAFTDKHTGKHALSRDRNEVRQFGKLVYGVTGYGVCSRCGHEVEDIEWETPDEFVSHCETMDDPL</sequence>
<proteinExistence type="predicted"/>
<evidence type="ECO:0000313" key="1">
    <source>
        <dbReference type="EMBL" id="AWD90685.1"/>
    </source>
</evidence>